<proteinExistence type="predicted"/>
<evidence type="ECO:0000256" key="1">
    <source>
        <dbReference type="SAM" id="Phobius"/>
    </source>
</evidence>
<keyword evidence="1" id="KW-0472">Membrane</keyword>
<protein>
    <submittedName>
        <fullName evidence="2">Uncharacterized protein</fullName>
    </submittedName>
</protein>
<dbReference type="KEGG" id="acm:AciX9_0702"/>
<name>E8WZW1_GRATM</name>
<feature type="transmembrane region" description="Helical" evidence="1">
    <location>
        <begin position="45"/>
        <end position="66"/>
    </location>
</feature>
<accession>E8WZW1</accession>
<dbReference type="Proteomes" id="UP000000343">
    <property type="component" value="Chromosome"/>
</dbReference>
<dbReference type="HOGENOM" id="CLU_2649371_0_0_0"/>
<dbReference type="STRING" id="1198114.AciX9_0702"/>
<reference evidence="3" key="1">
    <citation type="submission" date="2011-01" db="EMBL/GenBank/DDBJ databases">
        <title>Complete sequence of chromosome of Acidobacterium sp. MP5ACTX9.</title>
        <authorList>
            <consortium name="US DOE Joint Genome Institute"/>
            <person name="Lucas S."/>
            <person name="Copeland A."/>
            <person name="Lapidus A."/>
            <person name="Cheng J.-F."/>
            <person name="Goodwin L."/>
            <person name="Pitluck S."/>
            <person name="Teshima H."/>
            <person name="Detter J.C."/>
            <person name="Han C."/>
            <person name="Tapia R."/>
            <person name="Land M."/>
            <person name="Hauser L."/>
            <person name="Kyrpides N."/>
            <person name="Ivanova N."/>
            <person name="Ovchinnikova G."/>
            <person name="Pagani I."/>
            <person name="Rawat S.R."/>
            <person name="Mannisto M."/>
            <person name="Haggblom M.M."/>
            <person name="Woyke T."/>
        </authorList>
    </citation>
    <scope>NUCLEOTIDE SEQUENCE [LARGE SCALE GENOMIC DNA]</scope>
    <source>
        <strain evidence="3">MP5ACTX9</strain>
    </source>
</reference>
<dbReference type="RefSeq" id="WP_013579100.1">
    <property type="nucleotide sequence ID" value="NC_015064.1"/>
</dbReference>
<feature type="transmembrane region" description="Helical" evidence="1">
    <location>
        <begin position="7"/>
        <end position="25"/>
    </location>
</feature>
<keyword evidence="1" id="KW-0812">Transmembrane</keyword>
<dbReference type="AlphaFoldDB" id="E8WZW1"/>
<dbReference type="EMBL" id="CP002480">
    <property type="protein sequence ID" value="ADW67772.1"/>
    <property type="molecule type" value="Genomic_DNA"/>
</dbReference>
<keyword evidence="3" id="KW-1185">Reference proteome</keyword>
<sequence>MKLDNEFLFLTAFAFVIFSAIAFFFGRFTDHLRRHSRRPLPPRAFLLAFRLWFSALALGALALLLFSRHGLFAPVK</sequence>
<gene>
    <name evidence="2" type="ordered locus">AciX9_0702</name>
</gene>
<evidence type="ECO:0000313" key="3">
    <source>
        <dbReference type="Proteomes" id="UP000000343"/>
    </source>
</evidence>
<keyword evidence="1" id="KW-1133">Transmembrane helix</keyword>
<organism evidence="3">
    <name type="scientific">Granulicella tundricola (strain ATCC BAA-1859 / DSM 23138 / MP5ACTX9)</name>
    <dbReference type="NCBI Taxonomy" id="1198114"/>
    <lineage>
        <taxon>Bacteria</taxon>
        <taxon>Pseudomonadati</taxon>
        <taxon>Acidobacteriota</taxon>
        <taxon>Terriglobia</taxon>
        <taxon>Terriglobales</taxon>
        <taxon>Acidobacteriaceae</taxon>
        <taxon>Granulicella</taxon>
    </lineage>
</organism>
<dbReference type="PaxDb" id="1198114-AciX9_0702"/>
<evidence type="ECO:0000313" key="2">
    <source>
        <dbReference type="EMBL" id="ADW67772.1"/>
    </source>
</evidence>